<reference evidence="3 4" key="1">
    <citation type="submission" date="2019-08" db="EMBL/GenBank/DDBJ databases">
        <title>Bacillus genomes from the desert of Cuatro Cienegas, Coahuila.</title>
        <authorList>
            <person name="Olmedo-Alvarez G."/>
        </authorList>
    </citation>
    <scope>NUCLEOTIDE SEQUENCE [LARGE SCALE GENOMIC DNA]</scope>
    <source>
        <strain evidence="3 4">CH446_14T</strain>
    </source>
</reference>
<accession>A0A5D4RQT6</accession>
<gene>
    <name evidence="3" type="ORF">FZD51_01800</name>
</gene>
<evidence type="ECO:0000256" key="1">
    <source>
        <dbReference type="SAM" id="Coils"/>
    </source>
</evidence>
<sequence>MAFKHLLGKDRDDRLAGLESRIESLEEESKKIRTCDVHVRRFLSIEKELGSLIALKKRFTARTPAADTRQSPGPVLEEKHIEKMIDKALGRHLQQIENLEMRLQNTENAIFRLEKENSELRREISALHAGTNENPHMDTPSSQPDSKSPPPVIFQEFHIDRFIVDKYELTNNINQLGVKELSGQMNIGATYGGGITPQDFAGSEEESPDSPDVNEGGEEQTPE</sequence>
<keyword evidence="1" id="KW-0175">Coiled coil</keyword>
<organism evidence="3 4">
    <name type="scientific">Bacillus infantis</name>
    <dbReference type="NCBI Taxonomy" id="324767"/>
    <lineage>
        <taxon>Bacteria</taxon>
        <taxon>Bacillati</taxon>
        <taxon>Bacillota</taxon>
        <taxon>Bacilli</taxon>
        <taxon>Bacillales</taxon>
        <taxon>Bacillaceae</taxon>
        <taxon>Bacillus</taxon>
    </lineage>
</organism>
<comment type="caution">
    <text evidence="3">The sequence shown here is derived from an EMBL/GenBank/DDBJ whole genome shotgun (WGS) entry which is preliminary data.</text>
</comment>
<name>A0A5D4RQT6_9BACI</name>
<proteinExistence type="predicted"/>
<feature type="region of interest" description="Disordered" evidence="2">
    <location>
        <begin position="190"/>
        <end position="223"/>
    </location>
</feature>
<feature type="coiled-coil region" evidence="1">
    <location>
        <begin position="8"/>
        <end position="35"/>
    </location>
</feature>
<dbReference type="RefSeq" id="WP_148973172.1">
    <property type="nucleotide sequence ID" value="NZ_JBNIKU010000005.1"/>
</dbReference>
<evidence type="ECO:0000256" key="2">
    <source>
        <dbReference type="SAM" id="MobiDB-lite"/>
    </source>
</evidence>
<evidence type="ECO:0000313" key="4">
    <source>
        <dbReference type="Proteomes" id="UP000322139"/>
    </source>
</evidence>
<dbReference type="EMBL" id="VTER01000001">
    <property type="protein sequence ID" value="TYS52196.1"/>
    <property type="molecule type" value="Genomic_DNA"/>
</dbReference>
<feature type="coiled-coil region" evidence="1">
    <location>
        <begin position="89"/>
        <end position="123"/>
    </location>
</feature>
<dbReference type="AlphaFoldDB" id="A0A5D4RQT6"/>
<evidence type="ECO:0000313" key="3">
    <source>
        <dbReference type="EMBL" id="TYS52196.1"/>
    </source>
</evidence>
<protein>
    <submittedName>
        <fullName evidence="3">Uncharacterized protein</fullName>
    </submittedName>
</protein>
<dbReference type="Proteomes" id="UP000322139">
    <property type="component" value="Unassembled WGS sequence"/>
</dbReference>
<feature type="region of interest" description="Disordered" evidence="2">
    <location>
        <begin position="128"/>
        <end position="152"/>
    </location>
</feature>